<feature type="compositionally biased region" description="Basic and acidic residues" evidence="1">
    <location>
        <begin position="405"/>
        <end position="414"/>
    </location>
</feature>
<comment type="caution">
    <text evidence="2">The sequence shown here is derived from an EMBL/GenBank/DDBJ whole genome shotgun (WGS) entry which is preliminary data.</text>
</comment>
<evidence type="ECO:0000256" key="1">
    <source>
        <dbReference type="SAM" id="MobiDB-lite"/>
    </source>
</evidence>
<dbReference type="EMBL" id="AOID01000055">
    <property type="protein sequence ID" value="ELY63799.1"/>
    <property type="molecule type" value="Genomic_DNA"/>
</dbReference>
<dbReference type="RefSeq" id="WP_006432749.1">
    <property type="nucleotide sequence ID" value="NZ_AOID01000055.1"/>
</dbReference>
<feature type="compositionally biased region" description="Basic and acidic residues" evidence="1">
    <location>
        <begin position="178"/>
        <end position="199"/>
    </location>
</feature>
<evidence type="ECO:0000313" key="2">
    <source>
        <dbReference type="EMBL" id="ELY63799.1"/>
    </source>
</evidence>
<dbReference type="SUPFAM" id="SSF47794">
    <property type="entry name" value="Rad51 N-terminal domain-like"/>
    <property type="match status" value="1"/>
</dbReference>
<feature type="compositionally biased region" description="Basic and acidic residues" evidence="1">
    <location>
        <begin position="114"/>
        <end position="148"/>
    </location>
</feature>
<keyword evidence="3" id="KW-1185">Reference proteome</keyword>
<feature type="compositionally biased region" description="Low complexity" evidence="1">
    <location>
        <begin position="271"/>
        <end position="286"/>
    </location>
</feature>
<dbReference type="AlphaFoldDB" id="L9XPQ1"/>
<feature type="region of interest" description="Disordered" evidence="1">
    <location>
        <begin position="77"/>
        <end position="540"/>
    </location>
</feature>
<accession>L9XPQ1</accession>
<dbReference type="OrthoDB" id="229248at2157"/>
<dbReference type="STRING" id="1227496.C489_18241"/>
<organism evidence="2 3">
    <name type="scientific">Natrinema versiforme JCM 10478</name>
    <dbReference type="NCBI Taxonomy" id="1227496"/>
    <lineage>
        <taxon>Archaea</taxon>
        <taxon>Methanobacteriati</taxon>
        <taxon>Methanobacteriota</taxon>
        <taxon>Stenosarchaea group</taxon>
        <taxon>Halobacteria</taxon>
        <taxon>Halobacteriales</taxon>
        <taxon>Natrialbaceae</taxon>
        <taxon>Natrinema</taxon>
    </lineage>
</organism>
<feature type="compositionally biased region" description="Acidic residues" evidence="1">
    <location>
        <begin position="313"/>
        <end position="330"/>
    </location>
</feature>
<dbReference type="PATRIC" id="fig|1227496.3.peg.3679"/>
<gene>
    <name evidence="2" type="ORF">C489_18241</name>
</gene>
<feature type="compositionally biased region" description="Low complexity" evidence="1">
    <location>
        <begin position="227"/>
        <end position="246"/>
    </location>
</feature>
<dbReference type="GO" id="GO:0000166">
    <property type="term" value="F:nucleotide binding"/>
    <property type="evidence" value="ECO:0007669"/>
    <property type="project" value="InterPro"/>
</dbReference>
<dbReference type="Pfam" id="PF14520">
    <property type="entry name" value="HHH_5"/>
    <property type="match status" value="1"/>
</dbReference>
<dbReference type="Proteomes" id="UP000011632">
    <property type="component" value="Unassembled WGS sequence"/>
</dbReference>
<sequence length="666" mass="68746">MSTRLSESAVGKTVESANGEVIGTVAAVEGDTAVVEPNPGVMDSIRAALGWERAHEDTVMIHEDAIETVGDDVIRLESDPEAPDTQAGTDEPAHSPEADEPVLETEGGAADSDGLERDSAADRDRVRDEGIAEVERAGPAGEADRTEPTEQTAEPNGADGPVRADGTHPAADTTEDEAGTHADESGVDADPLRTDERASLEASSAADEAVDTDSRDGLEETAVIDETASTDAPDAAGATDTAGPTAVEGTDRTDESVDDADLEDSSRSDETPATPTADDSTAETPDQGAQGVSDEEVSAVDMADVRGVTDGEPSTENEPDDEAASDDERSDSEPNLSGAVTGGVDSGSLEDVSDGLDEADERSPTADTDLAAELDTGVDIESVSDASGAETDTDEPEAGADTSDVADRLDRGPDLESVVDSDDADERERGTDSSGTAEMDLAAKLATGPDLESVADAGRDPSVGIEPDAIEGEPTDPERGVDAVDRRIVTDETGGIDRRPAETAGERDRTALESIEPGSEAAAAEAMSTDDDRNRASGPLSAAVAVQRAALKPGRNALERGLEFQREIARRTLSGQVALQRQQLSLLETAASTPIEVAAAMATVGKRAVGGRLERVVGLDATDRERLADAGITSLEDLARADSETVAEAAGVTETRAERWIEQADA</sequence>
<evidence type="ECO:0000313" key="3">
    <source>
        <dbReference type="Proteomes" id="UP000011632"/>
    </source>
</evidence>
<protein>
    <submittedName>
        <fullName evidence="2">ATPase AAA</fullName>
    </submittedName>
</protein>
<name>L9XPQ1_9EURY</name>
<proteinExistence type="predicted"/>
<feature type="compositionally biased region" description="Acidic residues" evidence="1">
    <location>
        <begin position="351"/>
        <end position="360"/>
    </location>
</feature>
<feature type="compositionally biased region" description="Basic and acidic residues" evidence="1">
    <location>
        <begin position="476"/>
        <end position="511"/>
    </location>
</feature>
<dbReference type="Gene3D" id="1.10.150.20">
    <property type="entry name" value="5' to 3' exonuclease, C-terminal subdomain"/>
    <property type="match status" value="1"/>
</dbReference>
<dbReference type="InterPro" id="IPR010995">
    <property type="entry name" value="DNA_repair_Rad51/TF_NusA_a-hlx"/>
</dbReference>
<reference evidence="2 3" key="1">
    <citation type="journal article" date="2014" name="PLoS Genet.">
        <title>Phylogenetically driven sequencing of extremely halophilic archaea reveals strategies for static and dynamic osmo-response.</title>
        <authorList>
            <person name="Becker E.A."/>
            <person name="Seitzer P.M."/>
            <person name="Tritt A."/>
            <person name="Larsen D."/>
            <person name="Krusor M."/>
            <person name="Yao A.I."/>
            <person name="Wu D."/>
            <person name="Madern D."/>
            <person name="Eisen J.A."/>
            <person name="Darling A.E."/>
            <person name="Facciotti M.T."/>
        </authorList>
    </citation>
    <scope>NUCLEOTIDE SEQUENCE [LARGE SCALE GENOMIC DNA]</scope>
    <source>
        <strain evidence="2 3">JCM 10478</strain>
    </source>
</reference>